<feature type="transmembrane region" description="Helical" evidence="5">
    <location>
        <begin position="116"/>
        <end position="135"/>
    </location>
</feature>
<evidence type="ECO:0000256" key="1">
    <source>
        <dbReference type="ARBA" id="ARBA00004141"/>
    </source>
</evidence>
<dbReference type="AlphaFoldDB" id="A0A167JVF0"/>
<dbReference type="SUPFAM" id="SSF47413">
    <property type="entry name" value="lambda repressor-like DNA-binding domains"/>
    <property type="match status" value="1"/>
</dbReference>
<dbReference type="InterPro" id="IPR001387">
    <property type="entry name" value="Cro/C1-type_HTH"/>
</dbReference>
<protein>
    <recommendedName>
        <fullName evidence="6">HTH cro/C1-type domain-containing protein</fullName>
    </recommendedName>
</protein>
<dbReference type="InterPro" id="IPR010982">
    <property type="entry name" value="Lambda_DNA-bd_dom_sf"/>
</dbReference>
<organism evidence="7 8">
    <name type="scientific">Cochleicola gelatinilyticus</name>
    <dbReference type="NCBI Taxonomy" id="1763537"/>
    <lineage>
        <taxon>Bacteria</taxon>
        <taxon>Pseudomonadati</taxon>
        <taxon>Bacteroidota</taxon>
        <taxon>Flavobacteriia</taxon>
        <taxon>Flavobacteriales</taxon>
        <taxon>Flavobacteriaceae</taxon>
        <taxon>Cochleicola</taxon>
    </lineage>
</organism>
<evidence type="ECO:0000256" key="4">
    <source>
        <dbReference type="ARBA" id="ARBA00023136"/>
    </source>
</evidence>
<sequence>MSTLLEHREKLNLTQEELATKSGISVRTIQRIESGVKPKGYTLESLSKTLGISKEDLLKENKEPEKINKQLTKYINLSSIILLIVPFGSIIIPLIFMRWKKEINTVTKQIVSIQILWTLSFLIVTILVAFLSKWFSFSKEIIPLVMLTLIIINLYVVIRNTAEIEKNNKLYICLNFNIL</sequence>
<dbReference type="Pfam" id="PF01381">
    <property type="entry name" value="HTH_3"/>
    <property type="match status" value="1"/>
</dbReference>
<dbReference type="GO" id="GO:0003677">
    <property type="term" value="F:DNA binding"/>
    <property type="evidence" value="ECO:0007669"/>
    <property type="project" value="InterPro"/>
</dbReference>
<dbReference type="STRING" id="1763537.ULVI_01805"/>
<dbReference type="Pfam" id="PF09685">
    <property type="entry name" value="MamF_MmsF"/>
    <property type="match status" value="1"/>
</dbReference>
<proteinExistence type="predicted"/>
<dbReference type="RefSeq" id="WP_068589022.1">
    <property type="nucleotide sequence ID" value="NZ_LRXL01000017.1"/>
</dbReference>
<comment type="subcellular location">
    <subcellularLocation>
        <location evidence="1">Membrane</location>
        <topology evidence="1">Multi-pass membrane protein</topology>
    </subcellularLocation>
</comment>
<name>A0A167JVF0_9FLAO</name>
<reference evidence="7 8" key="1">
    <citation type="submission" date="2016-02" db="EMBL/GenBank/DDBJ databases">
        <title>Ulvibacter sp. LPB0005, isolated from Thais luteostoma.</title>
        <authorList>
            <person name="Shin S.-K."/>
            <person name="Yi H."/>
        </authorList>
    </citation>
    <scope>NUCLEOTIDE SEQUENCE [LARGE SCALE GENOMIC DNA]</scope>
    <source>
        <strain evidence="7 8">LPB0005</strain>
    </source>
</reference>
<gene>
    <name evidence="7" type="ORF">ULVI_01805</name>
</gene>
<evidence type="ECO:0000313" key="8">
    <source>
        <dbReference type="Proteomes" id="UP000077013"/>
    </source>
</evidence>
<feature type="transmembrane region" description="Helical" evidence="5">
    <location>
        <begin position="74"/>
        <end position="96"/>
    </location>
</feature>
<feature type="transmembrane region" description="Helical" evidence="5">
    <location>
        <begin position="141"/>
        <end position="158"/>
    </location>
</feature>
<evidence type="ECO:0000256" key="5">
    <source>
        <dbReference type="SAM" id="Phobius"/>
    </source>
</evidence>
<dbReference type="Gene3D" id="1.10.260.40">
    <property type="entry name" value="lambda repressor-like DNA-binding domains"/>
    <property type="match status" value="1"/>
</dbReference>
<feature type="domain" description="HTH cro/C1-type" evidence="6">
    <location>
        <begin position="4"/>
        <end position="57"/>
    </location>
</feature>
<keyword evidence="4 5" id="KW-0472">Membrane</keyword>
<dbReference type="PROSITE" id="PS50943">
    <property type="entry name" value="HTH_CROC1"/>
    <property type="match status" value="1"/>
</dbReference>
<dbReference type="Proteomes" id="UP000077013">
    <property type="component" value="Unassembled WGS sequence"/>
</dbReference>
<keyword evidence="8" id="KW-1185">Reference proteome</keyword>
<evidence type="ECO:0000313" key="7">
    <source>
        <dbReference type="EMBL" id="OAB81115.1"/>
    </source>
</evidence>
<evidence type="ECO:0000256" key="2">
    <source>
        <dbReference type="ARBA" id="ARBA00022692"/>
    </source>
</evidence>
<dbReference type="SMART" id="SM00530">
    <property type="entry name" value="HTH_XRE"/>
    <property type="match status" value="1"/>
</dbReference>
<keyword evidence="2 5" id="KW-0812">Transmembrane</keyword>
<dbReference type="InterPro" id="IPR019109">
    <property type="entry name" value="MamF_MmsF"/>
</dbReference>
<keyword evidence="3 5" id="KW-1133">Transmembrane helix</keyword>
<accession>A0A167JVF0</accession>
<evidence type="ECO:0000256" key="3">
    <source>
        <dbReference type="ARBA" id="ARBA00022989"/>
    </source>
</evidence>
<dbReference type="CDD" id="cd00093">
    <property type="entry name" value="HTH_XRE"/>
    <property type="match status" value="1"/>
</dbReference>
<dbReference type="EMBL" id="LRXL01000017">
    <property type="protein sequence ID" value="OAB81115.1"/>
    <property type="molecule type" value="Genomic_DNA"/>
</dbReference>
<comment type="caution">
    <text evidence="7">The sequence shown here is derived from an EMBL/GenBank/DDBJ whole genome shotgun (WGS) entry which is preliminary data.</text>
</comment>
<dbReference type="OrthoDB" id="1357763at2"/>
<evidence type="ECO:0000259" key="6">
    <source>
        <dbReference type="PROSITE" id="PS50943"/>
    </source>
</evidence>